<protein>
    <submittedName>
        <fullName evidence="1">Uncharacterized protein</fullName>
    </submittedName>
</protein>
<keyword evidence="2" id="KW-1185">Reference proteome</keyword>
<proteinExistence type="predicted"/>
<dbReference type="AlphaFoldDB" id="A0A378QKQ6"/>
<dbReference type="RefSeq" id="WP_156471082.1">
    <property type="nucleotide sequence ID" value="NZ_MXAN01000038.1"/>
</dbReference>
<reference evidence="1 2" key="1">
    <citation type="submission" date="2018-06" db="EMBL/GenBank/DDBJ databases">
        <authorList>
            <consortium name="Pathogen Informatics"/>
            <person name="Doyle S."/>
        </authorList>
    </citation>
    <scope>NUCLEOTIDE SEQUENCE [LARGE SCALE GENOMIC DNA]</scope>
    <source>
        <strain evidence="1 2">NCTC7911</strain>
    </source>
</reference>
<evidence type="ECO:0000313" key="1">
    <source>
        <dbReference type="EMBL" id="STZ01445.1"/>
    </source>
</evidence>
<accession>A0A378QKQ6</accession>
<dbReference type="Proteomes" id="UP000254107">
    <property type="component" value="Unassembled WGS sequence"/>
</dbReference>
<dbReference type="EMBL" id="UGQC01000001">
    <property type="protein sequence ID" value="STZ01445.1"/>
    <property type="molecule type" value="Genomic_DNA"/>
</dbReference>
<name>A0A378QKQ6_MORLA</name>
<gene>
    <name evidence="1" type="ORF">NCTC7911_02874</name>
</gene>
<dbReference type="GeneID" id="302271684"/>
<organism evidence="1 2">
    <name type="scientific">Moraxella lacunata</name>
    <dbReference type="NCBI Taxonomy" id="477"/>
    <lineage>
        <taxon>Bacteria</taxon>
        <taxon>Pseudomonadati</taxon>
        <taxon>Pseudomonadota</taxon>
        <taxon>Gammaproteobacteria</taxon>
        <taxon>Moraxellales</taxon>
        <taxon>Moraxellaceae</taxon>
        <taxon>Moraxella</taxon>
    </lineage>
</organism>
<evidence type="ECO:0000313" key="2">
    <source>
        <dbReference type="Proteomes" id="UP000254107"/>
    </source>
</evidence>
<sequence length="57" mass="6305">MNTDFLQTDTPIQNPSTTTGRFDDIFGILTATQGATIDEMNETIAQCACEFNEDLED</sequence>